<dbReference type="AlphaFoldDB" id="A0AAN2BIU9"/>
<dbReference type="SUPFAM" id="SSF111369">
    <property type="entry name" value="HlyD-like secretion proteins"/>
    <property type="match status" value="1"/>
</dbReference>
<evidence type="ECO:0000259" key="3">
    <source>
        <dbReference type="Pfam" id="PF25917"/>
    </source>
</evidence>
<feature type="domain" description="Multidrug resistance protein MdtA-like barrel-sandwich hybrid" evidence="3">
    <location>
        <begin position="61"/>
        <end position="181"/>
    </location>
</feature>
<dbReference type="EMBL" id="AP023086">
    <property type="protein sequence ID" value="BCD96256.1"/>
    <property type="molecule type" value="Genomic_DNA"/>
</dbReference>
<dbReference type="NCBIfam" id="TIGR01730">
    <property type="entry name" value="RND_mfp"/>
    <property type="match status" value="1"/>
</dbReference>
<reference evidence="6 7" key="1">
    <citation type="journal article" date="2022" name="IScience">
        <title>An ultrasensitive nanofiber-based assay for enzymatic hydrolysis and deep-sea microbial degradation of cellulose.</title>
        <authorList>
            <person name="Tsudome M."/>
            <person name="Tachioka M."/>
            <person name="Miyazaki M."/>
            <person name="Uchimura K."/>
            <person name="Tsuda M."/>
            <person name="Takaki Y."/>
            <person name="Deguchi S."/>
        </authorList>
    </citation>
    <scope>NUCLEOTIDE SEQUENCE [LARGE SCALE GENOMIC DNA]</scope>
    <source>
        <strain evidence="6 7">GE09</strain>
    </source>
</reference>
<dbReference type="Pfam" id="PF25917">
    <property type="entry name" value="BSH_RND"/>
    <property type="match status" value="1"/>
</dbReference>
<dbReference type="Gene3D" id="1.10.287.470">
    <property type="entry name" value="Helix hairpin bin"/>
    <property type="match status" value="1"/>
</dbReference>
<dbReference type="Proteomes" id="UP001320119">
    <property type="component" value="Chromosome"/>
</dbReference>
<dbReference type="FunFam" id="2.40.30.170:FF:000010">
    <property type="entry name" value="Efflux RND transporter periplasmic adaptor subunit"/>
    <property type="match status" value="1"/>
</dbReference>
<keyword evidence="7" id="KW-1185">Reference proteome</keyword>
<evidence type="ECO:0000256" key="2">
    <source>
        <dbReference type="SAM" id="Coils"/>
    </source>
</evidence>
<accession>A0AAN2BIU9</accession>
<dbReference type="KEGG" id="marq:MARGE09_P0455"/>
<dbReference type="Gene3D" id="2.40.420.20">
    <property type="match status" value="1"/>
</dbReference>
<dbReference type="InterPro" id="IPR058637">
    <property type="entry name" value="YknX-like_C"/>
</dbReference>
<dbReference type="Gene3D" id="2.40.30.170">
    <property type="match status" value="1"/>
</dbReference>
<gene>
    <name evidence="6" type="ORF">MARGE09_P0455</name>
</gene>
<dbReference type="GO" id="GO:1990281">
    <property type="term" value="C:efflux pump complex"/>
    <property type="evidence" value="ECO:0007669"/>
    <property type="project" value="TreeGrafter"/>
</dbReference>
<organism evidence="6 7">
    <name type="scientific">Marinagarivorans cellulosilyticus</name>
    <dbReference type="NCBI Taxonomy" id="2721545"/>
    <lineage>
        <taxon>Bacteria</taxon>
        <taxon>Pseudomonadati</taxon>
        <taxon>Pseudomonadota</taxon>
        <taxon>Gammaproteobacteria</taxon>
        <taxon>Cellvibrionales</taxon>
        <taxon>Cellvibrionaceae</taxon>
        <taxon>Marinagarivorans</taxon>
    </lineage>
</organism>
<evidence type="ECO:0000313" key="7">
    <source>
        <dbReference type="Proteomes" id="UP001320119"/>
    </source>
</evidence>
<sequence length="351" mass="38575">MRTIGFLILVITLGAVGWRYYSSTSEKPRPNSAPGVVLHTVTTKTMTQSLQAIGTTESLESIDVTSTITERVTALPMQEGQSVTQGTVLVELQKAEEQALLQGAQIELKEQLREYDRIEDLVRKKSIPSSELDSRQSLIDQARARIAEINARLAERQLVAPFDGVLGLRNLSVGALARPGDVITTLDAIDKLHINFDVPEKHLSLMTTGKTLTAHSAAYPKENFTGVIETLDSRVDPVSRSIRVRATLSNEGRKLRPGMLLTLDIINAQRPALLVPEQAVFMRGDQHFVYTIDQNNTASETAVKIGERQKGQVEIIDGLKTGQNIVLQGLLKVQPGIKVSPQIEEWRSNAA</sequence>
<feature type="domain" description="YknX-like C-terminal permuted SH3-like" evidence="5">
    <location>
        <begin position="273"/>
        <end position="339"/>
    </location>
</feature>
<dbReference type="RefSeq" id="WP_236985759.1">
    <property type="nucleotide sequence ID" value="NZ_AP023086.1"/>
</dbReference>
<evidence type="ECO:0000313" key="6">
    <source>
        <dbReference type="EMBL" id="BCD96256.1"/>
    </source>
</evidence>
<keyword evidence="2" id="KW-0175">Coiled coil</keyword>
<evidence type="ECO:0000259" key="4">
    <source>
        <dbReference type="Pfam" id="PF25954"/>
    </source>
</evidence>
<dbReference type="Gene3D" id="2.40.50.100">
    <property type="match status" value="1"/>
</dbReference>
<proteinExistence type="inferred from homology"/>
<feature type="coiled-coil region" evidence="2">
    <location>
        <begin position="94"/>
        <end position="152"/>
    </location>
</feature>
<feature type="domain" description="CusB-like beta-barrel" evidence="4">
    <location>
        <begin position="194"/>
        <end position="266"/>
    </location>
</feature>
<dbReference type="GO" id="GO:0015562">
    <property type="term" value="F:efflux transmembrane transporter activity"/>
    <property type="evidence" value="ECO:0007669"/>
    <property type="project" value="TreeGrafter"/>
</dbReference>
<dbReference type="PANTHER" id="PTHR30469">
    <property type="entry name" value="MULTIDRUG RESISTANCE PROTEIN MDTA"/>
    <property type="match status" value="1"/>
</dbReference>
<protein>
    <submittedName>
        <fullName evidence="6">Membrane fusion protein, multidrug efflux system</fullName>
    </submittedName>
</protein>
<dbReference type="PANTHER" id="PTHR30469:SF16">
    <property type="entry name" value="HAE1 FAMILY EFFLUX PUMP MFP COMPONENT"/>
    <property type="match status" value="1"/>
</dbReference>
<dbReference type="Pfam" id="PF25989">
    <property type="entry name" value="YknX_C"/>
    <property type="match status" value="1"/>
</dbReference>
<comment type="similarity">
    <text evidence="1">Belongs to the membrane fusion protein (MFP) (TC 8.A.1) family.</text>
</comment>
<evidence type="ECO:0000256" key="1">
    <source>
        <dbReference type="ARBA" id="ARBA00009477"/>
    </source>
</evidence>
<name>A0AAN2BIU9_9GAMM</name>
<dbReference type="InterPro" id="IPR006143">
    <property type="entry name" value="RND_pump_MFP"/>
</dbReference>
<dbReference type="InterPro" id="IPR058625">
    <property type="entry name" value="MdtA-like_BSH"/>
</dbReference>
<evidence type="ECO:0000259" key="5">
    <source>
        <dbReference type="Pfam" id="PF25989"/>
    </source>
</evidence>
<dbReference type="InterPro" id="IPR058792">
    <property type="entry name" value="Beta-barrel_RND_2"/>
</dbReference>
<dbReference type="Pfam" id="PF25954">
    <property type="entry name" value="Beta-barrel_RND_2"/>
    <property type="match status" value="1"/>
</dbReference>